<dbReference type="InterPro" id="IPR001128">
    <property type="entry name" value="Cyt_P450"/>
</dbReference>
<evidence type="ECO:0000313" key="7">
    <source>
        <dbReference type="Proteomes" id="UP000566819"/>
    </source>
</evidence>
<dbReference type="InterPro" id="IPR036396">
    <property type="entry name" value="Cyt_P450_sf"/>
</dbReference>
<feature type="compositionally biased region" description="Acidic residues" evidence="5">
    <location>
        <begin position="708"/>
        <end position="726"/>
    </location>
</feature>
<gene>
    <name evidence="6" type="ORF">G7Y89_g8857</name>
</gene>
<dbReference type="OrthoDB" id="66095at2759"/>
<dbReference type="GO" id="GO:0005506">
    <property type="term" value="F:iron ion binding"/>
    <property type="evidence" value="ECO:0007669"/>
    <property type="project" value="InterPro"/>
</dbReference>
<evidence type="ECO:0000256" key="2">
    <source>
        <dbReference type="ARBA" id="ARBA00022723"/>
    </source>
</evidence>
<comment type="similarity">
    <text evidence="1">Belongs to the cytochrome P450 family.</text>
</comment>
<dbReference type="PANTHER" id="PTHR46300">
    <property type="entry name" value="P450, PUTATIVE (EUROFUNG)-RELATED-RELATED"/>
    <property type="match status" value="1"/>
</dbReference>
<dbReference type="SUPFAM" id="SSF48264">
    <property type="entry name" value="Cytochrome P450"/>
    <property type="match status" value="1"/>
</dbReference>
<evidence type="ECO:0000256" key="5">
    <source>
        <dbReference type="SAM" id="MobiDB-lite"/>
    </source>
</evidence>
<dbReference type="AlphaFoldDB" id="A0A8H4W0P8"/>
<keyword evidence="4" id="KW-0408">Iron</keyword>
<dbReference type="Proteomes" id="UP000566819">
    <property type="component" value="Unassembled WGS sequence"/>
</dbReference>
<dbReference type="InterPro" id="IPR050364">
    <property type="entry name" value="Cytochrome_P450_fung"/>
</dbReference>
<organism evidence="6 7">
    <name type="scientific">Cudoniella acicularis</name>
    <dbReference type="NCBI Taxonomy" id="354080"/>
    <lineage>
        <taxon>Eukaryota</taxon>
        <taxon>Fungi</taxon>
        <taxon>Dikarya</taxon>
        <taxon>Ascomycota</taxon>
        <taxon>Pezizomycotina</taxon>
        <taxon>Leotiomycetes</taxon>
        <taxon>Helotiales</taxon>
        <taxon>Tricladiaceae</taxon>
        <taxon>Cudoniella</taxon>
    </lineage>
</organism>
<dbReference type="PRINTS" id="PR00463">
    <property type="entry name" value="EP450I"/>
</dbReference>
<dbReference type="GO" id="GO:0020037">
    <property type="term" value="F:heme binding"/>
    <property type="evidence" value="ECO:0007669"/>
    <property type="project" value="InterPro"/>
</dbReference>
<sequence length="749" mass="83884">MEEQTTDAWVSPSVADVIEVKEFFLEHSPLPTELIDTIIDIAEYWPHTTSIMVPREGTQGPFVVRTGDRHENCFLLRTPPLGYVAADNWKCSPSKRTITDVGPELEGNGRHTWELNSPLKPFIESDISPEDKEITQDMLKHWQEKSVPRGEFPCRKIVFTIRSADQGWGGGARQKGTYNGSYTWFDVGLERMIASRDDIIETETEIDTEELPNTSLPGFQFPITCSVRTVLPIAAQTDDSNTPTKFEHPLIPGDYCLQKNRTATRPTKEYVITWSANDSTDPDSPGAEQLMREGRGRATMNGEYVRNLKIGDAVTVWAKARFPGWYTKLLALTIKPTDYVTPERYRPVGKGEGLLDLDEIAGRQGWIENLAFYSAGSQFRKHWKMFQNAFTTANCVSYREAQQQEARKLVGRILKSPDEWRELLVTFATAIILRIAYGMTVKDKDDPYVELARRASYALSNGGIVGVNAVDVFPIIRYLPKWLRVIPSLALARDAYPYARALHEMPFAEVKTNMARGVAETSFTKKMLREQAANKSSAEVPVNRLTDDDINGAAATIYVAGQDTTWTTLTMFVLNMTRHPEVQRKAWKEIEAVIGNERLPTFAIVTESRCPTGICPGRHLGSASVWIVMATILATLEVAKAKDKDGKEITPSPKFSTSLVNHSDLFPTVIKPLSQKAVELDKHTRLPVAADDGEGDVWVGYHVVNEMEGSDGDDDEEEDNESEDDTPQVRWWLPGGESDLCNESSGTHD</sequence>
<dbReference type="EMBL" id="JAAMPI010000696">
    <property type="protein sequence ID" value="KAF4629292.1"/>
    <property type="molecule type" value="Genomic_DNA"/>
</dbReference>
<name>A0A8H4W0P8_9HELO</name>
<dbReference type="GO" id="GO:0004497">
    <property type="term" value="F:monooxygenase activity"/>
    <property type="evidence" value="ECO:0007669"/>
    <property type="project" value="InterPro"/>
</dbReference>
<reference evidence="6 7" key="1">
    <citation type="submission" date="2020-03" db="EMBL/GenBank/DDBJ databases">
        <title>Draft Genome Sequence of Cudoniella acicularis.</title>
        <authorList>
            <person name="Buettner E."/>
            <person name="Kellner H."/>
        </authorList>
    </citation>
    <scope>NUCLEOTIDE SEQUENCE [LARGE SCALE GENOMIC DNA]</scope>
    <source>
        <strain evidence="6 7">DSM 108380</strain>
    </source>
</reference>
<comment type="caution">
    <text evidence="6">The sequence shown here is derived from an EMBL/GenBank/DDBJ whole genome shotgun (WGS) entry which is preliminary data.</text>
</comment>
<dbReference type="Gene3D" id="1.10.630.10">
    <property type="entry name" value="Cytochrome P450"/>
    <property type="match status" value="1"/>
</dbReference>
<evidence type="ECO:0000256" key="1">
    <source>
        <dbReference type="ARBA" id="ARBA00010617"/>
    </source>
</evidence>
<evidence type="ECO:0000256" key="4">
    <source>
        <dbReference type="ARBA" id="ARBA00023004"/>
    </source>
</evidence>
<evidence type="ECO:0008006" key="8">
    <source>
        <dbReference type="Google" id="ProtNLM"/>
    </source>
</evidence>
<dbReference type="GO" id="GO:0016705">
    <property type="term" value="F:oxidoreductase activity, acting on paired donors, with incorporation or reduction of molecular oxygen"/>
    <property type="evidence" value="ECO:0007669"/>
    <property type="project" value="InterPro"/>
</dbReference>
<keyword evidence="7" id="KW-1185">Reference proteome</keyword>
<feature type="region of interest" description="Disordered" evidence="5">
    <location>
        <begin position="707"/>
        <end position="749"/>
    </location>
</feature>
<accession>A0A8H4W0P8</accession>
<dbReference type="Pfam" id="PF00067">
    <property type="entry name" value="p450"/>
    <property type="match status" value="1"/>
</dbReference>
<proteinExistence type="inferred from homology"/>
<evidence type="ECO:0000313" key="6">
    <source>
        <dbReference type="EMBL" id="KAF4629292.1"/>
    </source>
</evidence>
<keyword evidence="2" id="KW-0479">Metal-binding</keyword>
<keyword evidence="3" id="KW-0560">Oxidoreductase</keyword>
<evidence type="ECO:0000256" key="3">
    <source>
        <dbReference type="ARBA" id="ARBA00023002"/>
    </source>
</evidence>
<dbReference type="InterPro" id="IPR002401">
    <property type="entry name" value="Cyt_P450_E_grp-I"/>
</dbReference>
<protein>
    <recommendedName>
        <fullName evidence="8">Cytochrome P450</fullName>
    </recommendedName>
</protein>
<dbReference type="PANTHER" id="PTHR46300:SF5">
    <property type="entry name" value="CYTOCHROME P450"/>
    <property type="match status" value="1"/>
</dbReference>